<gene>
    <name evidence="1" type="ORF">KIN20_024841</name>
</gene>
<protein>
    <submittedName>
        <fullName evidence="1">Uncharacterized protein</fullName>
    </submittedName>
</protein>
<evidence type="ECO:0000313" key="2">
    <source>
        <dbReference type="Proteomes" id="UP001196413"/>
    </source>
</evidence>
<name>A0AAD5MU57_PARTN</name>
<organism evidence="1 2">
    <name type="scientific">Parelaphostrongylus tenuis</name>
    <name type="common">Meningeal worm</name>
    <dbReference type="NCBI Taxonomy" id="148309"/>
    <lineage>
        <taxon>Eukaryota</taxon>
        <taxon>Metazoa</taxon>
        <taxon>Ecdysozoa</taxon>
        <taxon>Nematoda</taxon>
        <taxon>Chromadorea</taxon>
        <taxon>Rhabditida</taxon>
        <taxon>Rhabditina</taxon>
        <taxon>Rhabditomorpha</taxon>
        <taxon>Strongyloidea</taxon>
        <taxon>Metastrongylidae</taxon>
        <taxon>Parelaphostrongylus</taxon>
    </lineage>
</organism>
<reference evidence="1" key="1">
    <citation type="submission" date="2021-06" db="EMBL/GenBank/DDBJ databases">
        <title>Parelaphostrongylus tenuis whole genome reference sequence.</title>
        <authorList>
            <person name="Garwood T.J."/>
            <person name="Larsen P.A."/>
            <person name="Fountain-Jones N.M."/>
            <person name="Garbe J.R."/>
            <person name="Macchietto M.G."/>
            <person name="Kania S.A."/>
            <person name="Gerhold R.W."/>
            <person name="Richards J.E."/>
            <person name="Wolf T.M."/>
        </authorList>
    </citation>
    <scope>NUCLEOTIDE SEQUENCE</scope>
    <source>
        <strain evidence="1">MNPRO001-30</strain>
        <tissue evidence="1">Meninges</tissue>
    </source>
</reference>
<accession>A0AAD5MU57</accession>
<proteinExistence type="predicted"/>
<dbReference type="EMBL" id="JAHQIW010005038">
    <property type="protein sequence ID" value="KAJ1364697.1"/>
    <property type="molecule type" value="Genomic_DNA"/>
</dbReference>
<sequence length="57" mass="6805">MEVNNCYDELRDLSEWHAVEKSEPESEEQHAKEKEFTNTSLLYGFRVVQRFRQCLGP</sequence>
<evidence type="ECO:0000313" key="1">
    <source>
        <dbReference type="EMBL" id="KAJ1364697.1"/>
    </source>
</evidence>
<comment type="caution">
    <text evidence="1">The sequence shown here is derived from an EMBL/GenBank/DDBJ whole genome shotgun (WGS) entry which is preliminary data.</text>
</comment>
<keyword evidence="2" id="KW-1185">Reference proteome</keyword>
<dbReference type="Proteomes" id="UP001196413">
    <property type="component" value="Unassembled WGS sequence"/>
</dbReference>
<dbReference type="AlphaFoldDB" id="A0AAD5MU57"/>